<dbReference type="Pfam" id="PF23733">
    <property type="entry name" value="GRXCR1-2_C"/>
    <property type="match status" value="1"/>
</dbReference>
<accession>A0A6A1VXG2</accession>
<sequence length="244" mass="27224">MWAPWSRSPTRNLTRTKPHPLNFSCSSFKDIQSLCGEESKPEPGSPKSPSIFRRVRVSTSLLRAWAHRNATPPPSPLHSSQLSITLPGAEQRIVLYFTSLRVVRKTFEDCRAVRSILRGFRVPIDERDLSMDAQFLDELQVTIGCKKLCLPIVFICGRYIGGAEEIGRLHESGELNKLIARLPAMDPGACDLCGGLRFILCDLCDGSHKVYVEKIGFRSCNVCNENGLVRCSSCSWALHCSNTK</sequence>
<comment type="caution">
    <text evidence="2">The sequence shown here is derived from an EMBL/GenBank/DDBJ whole genome shotgun (WGS) entry which is preliminary data.</text>
</comment>
<dbReference type="EMBL" id="RXIC02000021">
    <property type="protein sequence ID" value="KAB1217652.1"/>
    <property type="molecule type" value="Genomic_DNA"/>
</dbReference>
<dbReference type="PANTHER" id="PTHR45669">
    <property type="entry name" value="GLUTAREDOXIN DOMAIN-CONTAINING CYSTEINE-RICH PROTEIN CG12206-RELATED"/>
    <property type="match status" value="1"/>
</dbReference>
<evidence type="ECO:0000313" key="2">
    <source>
        <dbReference type="EMBL" id="KAB1217652.1"/>
    </source>
</evidence>
<dbReference type="OrthoDB" id="423313at2759"/>
<dbReference type="AlphaFoldDB" id="A0A6A1VXG2"/>
<dbReference type="PANTHER" id="PTHR45669:SF36">
    <property type="entry name" value="GLUTAREDOXIN DOMAIN-CONTAINING PROTEIN"/>
    <property type="match status" value="1"/>
</dbReference>
<dbReference type="Pfam" id="PF00462">
    <property type="entry name" value="Glutaredoxin"/>
    <property type="match status" value="1"/>
</dbReference>
<gene>
    <name evidence="2" type="ORF">CJ030_MR3G012225</name>
</gene>
<dbReference type="InterPro" id="IPR002109">
    <property type="entry name" value="Glutaredoxin"/>
</dbReference>
<dbReference type="Proteomes" id="UP000516437">
    <property type="component" value="Chromosome 3"/>
</dbReference>
<dbReference type="PROSITE" id="PS51354">
    <property type="entry name" value="GLUTAREDOXIN_2"/>
    <property type="match status" value="1"/>
</dbReference>
<keyword evidence="3" id="KW-1185">Reference proteome</keyword>
<proteinExistence type="predicted"/>
<dbReference type="Gene3D" id="3.40.30.10">
    <property type="entry name" value="Glutaredoxin"/>
    <property type="match status" value="1"/>
</dbReference>
<evidence type="ECO:0000259" key="1">
    <source>
        <dbReference type="Pfam" id="PF00462"/>
    </source>
</evidence>
<name>A0A6A1VXG2_9ROSI</name>
<reference evidence="2 3" key="1">
    <citation type="journal article" date="2019" name="Plant Biotechnol. J.">
        <title>The red bayberry genome and genetic basis of sex determination.</title>
        <authorList>
            <person name="Jia H.M."/>
            <person name="Jia H.J."/>
            <person name="Cai Q.L."/>
            <person name="Wang Y."/>
            <person name="Zhao H.B."/>
            <person name="Yang W.F."/>
            <person name="Wang G.Y."/>
            <person name="Li Y.H."/>
            <person name="Zhan D.L."/>
            <person name="Shen Y.T."/>
            <person name="Niu Q.F."/>
            <person name="Chang L."/>
            <person name="Qiu J."/>
            <person name="Zhao L."/>
            <person name="Xie H.B."/>
            <person name="Fu W.Y."/>
            <person name="Jin J."/>
            <person name="Li X.W."/>
            <person name="Jiao Y."/>
            <person name="Zhou C.C."/>
            <person name="Tu T."/>
            <person name="Chai C.Y."/>
            <person name="Gao J.L."/>
            <person name="Fan L.J."/>
            <person name="van de Weg E."/>
            <person name="Wang J.Y."/>
            <person name="Gao Z.S."/>
        </authorList>
    </citation>
    <scope>NUCLEOTIDE SEQUENCE [LARGE SCALE GENOMIC DNA]</scope>
    <source>
        <tissue evidence="2">Leaves</tissue>
    </source>
</reference>
<dbReference type="SUPFAM" id="SSF52833">
    <property type="entry name" value="Thioredoxin-like"/>
    <property type="match status" value="1"/>
</dbReference>
<protein>
    <recommendedName>
        <fullName evidence="1">Glutaredoxin domain-containing protein</fullName>
    </recommendedName>
</protein>
<evidence type="ECO:0000313" key="3">
    <source>
        <dbReference type="Proteomes" id="UP000516437"/>
    </source>
</evidence>
<organism evidence="2 3">
    <name type="scientific">Morella rubra</name>
    <name type="common">Chinese bayberry</name>
    <dbReference type="NCBI Taxonomy" id="262757"/>
    <lineage>
        <taxon>Eukaryota</taxon>
        <taxon>Viridiplantae</taxon>
        <taxon>Streptophyta</taxon>
        <taxon>Embryophyta</taxon>
        <taxon>Tracheophyta</taxon>
        <taxon>Spermatophyta</taxon>
        <taxon>Magnoliopsida</taxon>
        <taxon>eudicotyledons</taxon>
        <taxon>Gunneridae</taxon>
        <taxon>Pentapetalae</taxon>
        <taxon>rosids</taxon>
        <taxon>fabids</taxon>
        <taxon>Fagales</taxon>
        <taxon>Myricaceae</taxon>
        <taxon>Morella</taxon>
    </lineage>
</organism>
<feature type="domain" description="Glutaredoxin" evidence="1">
    <location>
        <begin position="94"/>
        <end position="160"/>
    </location>
</feature>
<dbReference type="InterPro" id="IPR036249">
    <property type="entry name" value="Thioredoxin-like_sf"/>
</dbReference>
<dbReference type="CDD" id="cd03031">
    <property type="entry name" value="GRX_GRX_like"/>
    <property type="match status" value="1"/>
</dbReference>